<organism evidence="5 6">
    <name type="scientific">Sistotremastrum suecicum HHB10207 ss-3</name>
    <dbReference type="NCBI Taxonomy" id="1314776"/>
    <lineage>
        <taxon>Eukaryota</taxon>
        <taxon>Fungi</taxon>
        <taxon>Dikarya</taxon>
        <taxon>Basidiomycota</taxon>
        <taxon>Agaricomycotina</taxon>
        <taxon>Agaricomycetes</taxon>
        <taxon>Sistotremastrales</taxon>
        <taxon>Sistotremastraceae</taxon>
        <taxon>Sistotremastrum</taxon>
    </lineage>
</organism>
<evidence type="ECO:0000256" key="2">
    <source>
        <dbReference type="ARBA" id="ARBA00022980"/>
    </source>
</evidence>
<dbReference type="AlphaFoldDB" id="A0A166CMR2"/>
<evidence type="ECO:0000256" key="3">
    <source>
        <dbReference type="ARBA" id="ARBA00023274"/>
    </source>
</evidence>
<name>A0A166CMR2_9AGAM</name>
<dbReference type="GO" id="GO:1990904">
    <property type="term" value="C:ribonucleoprotein complex"/>
    <property type="evidence" value="ECO:0007669"/>
    <property type="project" value="UniProtKB-KW"/>
</dbReference>
<dbReference type="Proteomes" id="UP000076798">
    <property type="component" value="Unassembled WGS sequence"/>
</dbReference>
<dbReference type="GO" id="GO:0006412">
    <property type="term" value="P:translation"/>
    <property type="evidence" value="ECO:0007669"/>
    <property type="project" value="InterPro"/>
</dbReference>
<evidence type="ECO:0000313" key="5">
    <source>
        <dbReference type="EMBL" id="KZT37628.1"/>
    </source>
</evidence>
<dbReference type="EMBL" id="KV428079">
    <property type="protein sequence ID" value="KZT37628.1"/>
    <property type="molecule type" value="Genomic_DNA"/>
</dbReference>
<feature type="region of interest" description="Disordered" evidence="4">
    <location>
        <begin position="20"/>
        <end position="76"/>
    </location>
</feature>
<dbReference type="SUPFAM" id="SSF53137">
    <property type="entry name" value="Translational machinery components"/>
    <property type="match status" value="1"/>
</dbReference>
<accession>A0A166CMR2</accession>
<dbReference type="Gene3D" id="3.30.420.80">
    <property type="entry name" value="Ribosomal protein S11"/>
    <property type="match status" value="1"/>
</dbReference>
<dbReference type="OrthoDB" id="1654884at2759"/>
<sequence length="219" mass="24348">MLRAFAASLRLQTRRRQSRWLATYPPGSLIDDPTEFDDPEFDEPLEAEASTSTPPEYDELDRPPAAPQGSRPAVRQPVMGAAVLERIGNTAKNRDPTNDHRLCVFSSRNNTILTFTRPSGTVISWTSGGRAGFKKVQRSSYEAGYACALKIFEEVKRVRNEEKIEGLHVLFKGFGQGREAVFRALLTSDGALVKELVTRLTDTTPIKIGGTRAKKARRL</sequence>
<gene>
    <name evidence="5" type="ORF">SISSUDRAFT_829752</name>
</gene>
<dbReference type="InterPro" id="IPR036967">
    <property type="entry name" value="Ribosomal_uS11_sf"/>
</dbReference>
<dbReference type="InterPro" id="IPR001971">
    <property type="entry name" value="Ribosomal_uS11"/>
</dbReference>
<evidence type="ECO:0000313" key="6">
    <source>
        <dbReference type="Proteomes" id="UP000076798"/>
    </source>
</evidence>
<reference evidence="5 6" key="1">
    <citation type="journal article" date="2016" name="Mol. Biol. Evol.">
        <title>Comparative Genomics of Early-Diverging Mushroom-Forming Fungi Provides Insights into the Origins of Lignocellulose Decay Capabilities.</title>
        <authorList>
            <person name="Nagy L.G."/>
            <person name="Riley R."/>
            <person name="Tritt A."/>
            <person name="Adam C."/>
            <person name="Daum C."/>
            <person name="Floudas D."/>
            <person name="Sun H."/>
            <person name="Yadav J.S."/>
            <person name="Pangilinan J."/>
            <person name="Larsson K.H."/>
            <person name="Matsuura K."/>
            <person name="Barry K."/>
            <person name="Labutti K."/>
            <person name="Kuo R."/>
            <person name="Ohm R.A."/>
            <person name="Bhattacharya S.S."/>
            <person name="Shirouzu T."/>
            <person name="Yoshinaga Y."/>
            <person name="Martin F.M."/>
            <person name="Grigoriev I.V."/>
            <person name="Hibbett D.S."/>
        </authorList>
    </citation>
    <scope>NUCLEOTIDE SEQUENCE [LARGE SCALE GENOMIC DNA]</scope>
    <source>
        <strain evidence="5 6">HHB10207 ss-3</strain>
    </source>
</reference>
<dbReference type="PANTHER" id="PTHR11759">
    <property type="entry name" value="40S RIBOSOMAL PROTEIN S14/30S RIBOSOMAL PROTEIN S11"/>
    <property type="match status" value="1"/>
</dbReference>
<evidence type="ECO:0000256" key="4">
    <source>
        <dbReference type="SAM" id="MobiDB-lite"/>
    </source>
</evidence>
<keyword evidence="6" id="KW-1185">Reference proteome</keyword>
<dbReference type="GO" id="GO:0005840">
    <property type="term" value="C:ribosome"/>
    <property type="evidence" value="ECO:0007669"/>
    <property type="project" value="UniProtKB-KW"/>
</dbReference>
<evidence type="ECO:0000256" key="1">
    <source>
        <dbReference type="ARBA" id="ARBA00006194"/>
    </source>
</evidence>
<dbReference type="HAMAP" id="MF_01310">
    <property type="entry name" value="Ribosomal_uS11"/>
    <property type="match status" value="1"/>
</dbReference>
<proteinExistence type="inferred from homology"/>
<keyword evidence="2" id="KW-0689">Ribosomal protein</keyword>
<dbReference type="GO" id="GO:0003735">
    <property type="term" value="F:structural constituent of ribosome"/>
    <property type="evidence" value="ECO:0007669"/>
    <property type="project" value="InterPro"/>
</dbReference>
<feature type="compositionally biased region" description="Acidic residues" evidence="4">
    <location>
        <begin position="32"/>
        <end position="46"/>
    </location>
</feature>
<dbReference type="STRING" id="1314776.A0A166CMR2"/>
<keyword evidence="3" id="KW-0687">Ribonucleoprotein</keyword>
<protein>
    <submittedName>
        <fullName evidence="5">Translational machinery component</fullName>
    </submittedName>
</protein>
<dbReference type="Pfam" id="PF00411">
    <property type="entry name" value="Ribosomal_S11"/>
    <property type="match status" value="1"/>
</dbReference>
<comment type="similarity">
    <text evidence="1">Belongs to the universal ribosomal protein uS11 family.</text>
</comment>